<evidence type="ECO:0000313" key="9">
    <source>
        <dbReference type="EMBL" id="TCS82306.1"/>
    </source>
</evidence>
<dbReference type="AlphaFoldDB" id="A0A4R3KFX6"/>
<keyword evidence="6" id="KW-0597">Phosphoprotein</keyword>
<dbReference type="InterPro" id="IPR018060">
    <property type="entry name" value="HTH_AraC"/>
</dbReference>
<dbReference type="Proteomes" id="UP000295726">
    <property type="component" value="Unassembled WGS sequence"/>
</dbReference>
<dbReference type="InterPro" id="IPR011006">
    <property type="entry name" value="CheY-like_superfamily"/>
</dbReference>
<feature type="domain" description="Response regulatory" evidence="8">
    <location>
        <begin position="2"/>
        <end position="119"/>
    </location>
</feature>
<feature type="modified residue" description="4-aspartylphosphate" evidence="6">
    <location>
        <position position="54"/>
    </location>
</feature>
<gene>
    <name evidence="9" type="ORF">EDD59_102174</name>
</gene>
<dbReference type="SMART" id="SM00342">
    <property type="entry name" value="HTH_ARAC"/>
    <property type="match status" value="1"/>
</dbReference>
<comment type="function">
    <text evidence="5">May play the central regulatory role in sporulation. It may be an element of the effector pathway responsible for the activation of sporulation genes in response to nutritional stress. Spo0A may act in concert with spo0H (a sigma factor) to control the expression of some genes that are critical to the sporulation process.</text>
</comment>
<evidence type="ECO:0000256" key="3">
    <source>
        <dbReference type="ARBA" id="ARBA00023125"/>
    </source>
</evidence>
<dbReference type="InterPro" id="IPR001789">
    <property type="entry name" value="Sig_transdc_resp-reg_receiver"/>
</dbReference>
<keyword evidence="4" id="KW-0804">Transcription</keyword>
<proteinExistence type="predicted"/>
<dbReference type="Pfam" id="PF00072">
    <property type="entry name" value="Response_reg"/>
    <property type="match status" value="1"/>
</dbReference>
<organism evidence="9 10">
    <name type="scientific">Muricomes intestini</name>
    <dbReference type="NCBI Taxonomy" id="1796634"/>
    <lineage>
        <taxon>Bacteria</taxon>
        <taxon>Bacillati</taxon>
        <taxon>Bacillota</taxon>
        <taxon>Clostridia</taxon>
        <taxon>Lachnospirales</taxon>
        <taxon>Lachnospiraceae</taxon>
        <taxon>Muricomes</taxon>
    </lineage>
</organism>
<sequence length="509" mass="59093">MKIVIVEADPLIQEELTEALHKIGPDYEVAPIAKNAREGYDMICRWLPDLVILDTQTQRGDGLTLLRKLRRERNTCKVLVLSECPRFEYIKQAMELDAGNYLLKPVKIPELKRAVQKAEKAIETEQGLEKVFSVPNILLSCLNGQLIPDKILDRMTMEKFGFSLENPAEIFVLWLGNKYEEKNKEARKLLMDVKSHTVKFESCVLEADAWDALLMILYHGSEGMSQYSYFKNSVVPMLCDNLKEPVICVWSSLERILDLPVAIREMQEEREWNLLLGKGALIRKEDIEKLEIVPFKYPTELEYEACKAVKQGNRELLINCYKSLFSHCRENRYLPGEIKAAIIRFNWSVANCYRSIWEINAELQIQKQLQAISEAVSWSQITDTMEIFFEIIDPNFKEEENIHVSKLVQRAQHMIQQYYDQGITLEEVADKLFVSGEYLSTQFKKQTGTTFSETIRELRIEKVKSLLRDTHLKLGQISELAGYSDPKYMSRVFKETVGMLPSEFRKLKY</sequence>
<dbReference type="Gene3D" id="1.10.10.60">
    <property type="entry name" value="Homeodomain-like"/>
    <property type="match status" value="2"/>
</dbReference>
<evidence type="ECO:0000259" key="8">
    <source>
        <dbReference type="PROSITE" id="PS50110"/>
    </source>
</evidence>
<dbReference type="EMBL" id="SLZZ01000002">
    <property type="protein sequence ID" value="TCS82306.1"/>
    <property type="molecule type" value="Genomic_DNA"/>
</dbReference>
<accession>A0A4R3KFX6</accession>
<dbReference type="SMART" id="SM00448">
    <property type="entry name" value="REC"/>
    <property type="match status" value="1"/>
</dbReference>
<keyword evidence="2" id="KW-0805">Transcription regulation</keyword>
<reference evidence="9 10" key="1">
    <citation type="submission" date="2019-03" db="EMBL/GenBank/DDBJ databases">
        <title>Genomic Encyclopedia of Type Strains, Phase IV (KMG-IV): sequencing the most valuable type-strain genomes for metagenomic binning, comparative biology and taxonomic classification.</title>
        <authorList>
            <person name="Goeker M."/>
        </authorList>
    </citation>
    <scope>NUCLEOTIDE SEQUENCE [LARGE SCALE GENOMIC DNA]</scope>
    <source>
        <strain evidence="9 10">DSM 29489</strain>
    </source>
</reference>
<keyword evidence="3" id="KW-0238">DNA-binding</keyword>
<evidence type="ECO:0000256" key="4">
    <source>
        <dbReference type="ARBA" id="ARBA00023163"/>
    </source>
</evidence>
<dbReference type="Pfam" id="PF12833">
    <property type="entry name" value="HTH_18"/>
    <property type="match status" value="1"/>
</dbReference>
<feature type="domain" description="HTH araC/xylS-type" evidence="7">
    <location>
        <begin position="409"/>
        <end position="507"/>
    </location>
</feature>
<dbReference type="Gene3D" id="3.40.50.2300">
    <property type="match status" value="1"/>
</dbReference>
<dbReference type="PANTHER" id="PTHR43280:SF2">
    <property type="entry name" value="HTH-TYPE TRANSCRIPTIONAL REGULATOR EXSA"/>
    <property type="match status" value="1"/>
</dbReference>
<comment type="caution">
    <text evidence="9">The sequence shown here is derived from an EMBL/GenBank/DDBJ whole genome shotgun (WGS) entry which is preliminary data.</text>
</comment>
<evidence type="ECO:0000313" key="10">
    <source>
        <dbReference type="Proteomes" id="UP000295726"/>
    </source>
</evidence>
<dbReference type="GO" id="GO:0003700">
    <property type="term" value="F:DNA-binding transcription factor activity"/>
    <property type="evidence" value="ECO:0007669"/>
    <property type="project" value="InterPro"/>
</dbReference>
<evidence type="ECO:0000256" key="2">
    <source>
        <dbReference type="ARBA" id="ARBA00023015"/>
    </source>
</evidence>
<name>A0A4R3KFX6_9FIRM</name>
<evidence type="ECO:0000256" key="1">
    <source>
        <dbReference type="ARBA" id="ARBA00018672"/>
    </source>
</evidence>
<dbReference type="PANTHER" id="PTHR43280">
    <property type="entry name" value="ARAC-FAMILY TRANSCRIPTIONAL REGULATOR"/>
    <property type="match status" value="1"/>
</dbReference>
<evidence type="ECO:0000256" key="5">
    <source>
        <dbReference type="ARBA" id="ARBA00024867"/>
    </source>
</evidence>
<evidence type="ECO:0000256" key="6">
    <source>
        <dbReference type="PROSITE-ProRule" id="PRU00169"/>
    </source>
</evidence>
<keyword evidence="10" id="KW-1185">Reference proteome</keyword>
<dbReference type="InterPro" id="IPR009057">
    <property type="entry name" value="Homeodomain-like_sf"/>
</dbReference>
<protein>
    <recommendedName>
        <fullName evidence="1">Stage 0 sporulation protein A homolog</fullName>
    </recommendedName>
</protein>
<dbReference type="OrthoDB" id="9794370at2"/>
<dbReference type="RefSeq" id="WP_132378523.1">
    <property type="nucleotide sequence ID" value="NZ_DAIPCY010000094.1"/>
</dbReference>
<dbReference type="PROSITE" id="PS50110">
    <property type="entry name" value="RESPONSE_REGULATORY"/>
    <property type="match status" value="1"/>
</dbReference>
<evidence type="ECO:0000259" key="7">
    <source>
        <dbReference type="PROSITE" id="PS01124"/>
    </source>
</evidence>
<dbReference type="PROSITE" id="PS01124">
    <property type="entry name" value="HTH_ARAC_FAMILY_2"/>
    <property type="match status" value="1"/>
</dbReference>
<dbReference type="SUPFAM" id="SSF52172">
    <property type="entry name" value="CheY-like"/>
    <property type="match status" value="1"/>
</dbReference>
<dbReference type="SUPFAM" id="SSF46689">
    <property type="entry name" value="Homeodomain-like"/>
    <property type="match status" value="2"/>
</dbReference>
<dbReference type="GO" id="GO:0043565">
    <property type="term" value="F:sequence-specific DNA binding"/>
    <property type="evidence" value="ECO:0007669"/>
    <property type="project" value="InterPro"/>
</dbReference>
<dbReference type="GO" id="GO:0000160">
    <property type="term" value="P:phosphorelay signal transduction system"/>
    <property type="evidence" value="ECO:0007669"/>
    <property type="project" value="InterPro"/>
</dbReference>